<dbReference type="AlphaFoldDB" id="A0A2S3VPU4"/>
<keyword evidence="2" id="KW-1185">Reference proteome</keyword>
<reference evidence="2" key="1">
    <citation type="submission" date="2017-02" db="EMBL/GenBank/DDBJ databases">
        <authorList>
            <person name="Furmanczyk E.M."/>
        </authorList>
    </citation>
    <scope>NUCLEOTIDE SEQUENCE [LARGE SCALE GENOMIC DNA]</scope>
    <source>
        <strain evidence="2">AP3_22</strain>
    </source>
</reference>
<evidence type="ECO:0000313" key="2">
    <source>
        <dbReference type="Proteomes" id="UP000237440"/>
    </source>
</evidence>
<name>A0A2S3VPU4_9PSED</name>
<organism evidence="1 2">
    <name type="scientific">Pseudomonas laurylsulfativorans</name>
    <dbReference type="NCBI Taxonomy" id="1943631"/>
    <lineage>
        <taxon>Bacteria</taxon>
        <taxon>Pseudomonadati</taxon>
        <taxon>Pseudomonadota</taxon>
        <taxon>Gammaproteobacteria</taxon>
        <taxon>Pseudomonadales</taxon>
        <taxon>Pseudomonadaceae</taxon>
        <taxon>Pseudomonas</taxon>
    </lineage>
</organism>
<sequence length="60" mass="6413">MIVNDNACLLAKRGALEFFAGNRASTGSLLHGITLALALPCDCEKPISDGLLAWRRATQQ</sequence>
<comment type="caution">
    <text evidence="1">The sequence shown here is derived from an EMBL/GenBank/DDBJ whole genome shotgun (WGS) entry which is preliminary data.</text>
</comment>
<accession>A0A2S3VPU4</accession>
<dbReference type="Proteomes" id="UP000237440">
    <property type="component" value="Unassembled WGS sequence"/>
</dbReference>
<proteinExistence type="predicted"/>
<dbReference type="EMBL" id="MUJK01000003">
    <property type="protein sequence ID" value="POF41863.1"/>
    <property type="molecule type" value="Genomic_DNA"/>
</dbReference>
<protein>
    <submittedName>
        <fullName evidence="1">Uncharacterized protein</fullName>
    </submittedName>
</protein>
<gene>
    <name evidence="1" type="ORF">B0D71_10390</name>
</gene>
<evidence type="ECO:0000313" key="1">
    <source>
        <dbReference type="EMBL" id="POF41863.1"/>
    </source>
</evidence>